<evidence type="ECO:0000259" key="1">
    <source>
        <dbReference type="SMART" id="SM00507"/>
    </source>
</evidence>
<evidence type="ECO:0000313" key="3">
    <source>
        <dbReference type="Proteomes" id="UP001652264"/>
    </source>
</evidence>
<dbReference type="InterPro" id="IPR052892">
    <property type="entry name" value="NA-targeting_endonuclease"/>
</dbReference>
<dbReference type="RefSeq" id="WP_208738898.1">
    <property type="nucleotide sequence ID" value="NZ_BMNV01000015.1"/>
</dbReference>
<accession>A0ABT2HLU8</accession>
<dbReference type="EMBL" id="JANVAD010000012">
    <property type="protein sequence ID" value="MCS6524241.1"/>
    <property type="molecule type" value="Genomic_DNA"/>
</dbReference>
<protein>
    <submittedName>
        <fullName evidence="2">HNH endonuclease</fullName>
    </submittedName>
</protein>
<dbReference type="GO" id="GO:0004519">
    <property type="term" value="F:endonuclease activity"/>
    <property type="evidence" value="ECO:0007669"/>
    <property type="project" value="UniProtKB-KW"/>
</dbReference>
<keyword evidence="2" id="KW-0540">Nuclease</keyword>
<keyword evidence="3" id="KW-1185">Reference proteome</keyword>
<proteinExistence type="predicted"/>
<name>A0ABT2HLU8_9MICO</name>
<dbReference type="Proteomes" id="UP001652264">
    <property type="component" value="Unassembled WGS sequence"/>
</dbReference>
<reference evidence="2 3" key="1">
    <citation type="submission" date="2022-08" db="EMBL/GenBank/DDBJ databases">
        <title>Taxonomy of Curtobacterium flaccumfaciens.</title>
        <authorList>
            <person name="Osdaghi E."/>
            <person name="Taghavi S.M."/>
            <person name="Hamidizade M."/>
            <person name="Abachi H."/>
            <person name="Fazliarab A."/>
            <person name="Baeyen S."/>
            <person name="Portier P."/>
            <person name="Van Vaerenbergh J."/>
            <person name="Jacques M.-A."/>
        </authorList>
    </citation>
    <scope>NUCLEOTIDE SEQUENCE [LARGE SCALE GENOMIC DNA]</scope>
    <source>
        <strain evidence="2 3">LMG8786T</strain>
    </source>
</reference>
<dbReference type="Gene3D" id="1.10.30.50">
    <property type="match status" value="1"/>
</dbReference>
<dbReference type="InterPro" id="IPR003615">
    <property type="entry name" value="HNH_nuc"/>
</dbReference>
<dbReference type="SMART" id="SM00507">
    <property type="entry name" value="HNHc"/>
    <property type="match status" value="1"/>
</dbReference>
<gene>
    <name evidence="2" type="ORF">NYQ28_16860</name>
</gene>
<dbReference type="GeneID" id="95323638"/>
<evidence type="ECO:0000313" key="2">
    <source>
        <dbReference type="EMBL" id="MCS6524241.1"/>
    </source>
</evidence>
<comment type="caution">
    <text evidence="2">The sequence shown here is derived from an EMBL/GenBank/DDBJ whole genome shotgun (WGS) entry which is preliminary data.</text>
</comment>
<dbReference type="PANTHER" id="PTHR33877">
    <property type="entry name" value="SLL1193 PROTEIN"/>
    <property type="match status" value="1"/>
</dbReference>
<dbReference type="InterPro" id="IPR002711">
    <property type="entry name" value="HNH"/>
</dbReference>
<dbReference type="PANTHER" id="PTHR33877:SF1">
    <property type="entry name" value="TYPE IV METHYL-DIRECTED RESTRICTION ENZYME ECOKMCRA"/>
    <property type="match status" value="1"/>
</dbReference>
<dbReference type="CDD" id="cd00085">
    <property type="entry name" value="HNHc"/>
    <property type="match status" value="1"/>
</dbReference>
<feature type="domain" description="HNH nuclease" evidence="1">
    <location>
        <begin position="123"/>
        <end position="173"/>
    </location>
</feature>
<keyword evidence="2" id="KW-0255">Endonuclease</keyword>
<dbReference type="Pfam" id="PF01844">
    <property type="entry name" value="HNH"/>
    <property type="match status" value="1"/>
</dbReference>
<keyword evidence="2" id="KW-0378">Hydrolase</keyword>
<sequence>MLRRAENITIRHGVNIFTRRGRVQMTLGRSTYYVGSKLSKDEFRAVLDASVHRPSYIGRVKERQYWIFRNRWFWDNDQLTEEQVFALLESRDRRQASAIARAHALANTPQDPPRYRRGAVPREVKDLVWARDGGRCSHCGSVHELQFDHVIPVARGGSNVPENLQILCGPCNRRKGAAIG</sequence>
<organism evidence="2 3">
    <name type="scientific">Curtobacterium citreum</name>
    <dbReference type="NCBI Taxonomy" id="2036"/>
    <lineage>
        <taxon>Bacteria</taxon>
        <taxon>Bacillati</taxon>
        <taxon>Actinomycetota</taxon>
        <taxon>Actinomycetes</taxon>
        <taxon>Micrococcales</taxon>
        <taxon>Microbacteriaceae</taxon>
        <taxon>Curtobacterium</taxon>
    </lineage>
</organism>